<evidence type="ECO:0000256" key="5">
    <source>
        <dbReference type="SAM" id="SignalP"/>
    </source>
</evidence>
<dbReference type="Gene3D" id="3.40.190.10">
    <property type="entry name" value="Periplasmic binding protein-like II"/>
    <property type="match status" value="2"/>
</dbReference>
<proteinExistence type="inferred from homology"/>
<name>A0A0K2GEJ2_NITMO</name>
<feature type="binding site" evidence="4">
    <location>
        <position position="200"/>
    </location>
    <ligand>
        <name>molybdate</name>
        <dbReference type="ChEBI" id="CHEBI:36264"/>
    </ligand>
</feature>
<evidence type="ECO:0000256" key="3">
    <source>
        <dbReference type="ARBA" id="ARBA00022729"/>
    </source>
</evidence>
<keyword evidence="2 4" id="KW-0479">Metal-binding</keyword>
<sequence length="274" mass="29824">MMDHTTGWRRRSIWCVAACVAALSATAQPARSETLTIGAAHSLKPVLRDVLPIFESRHPSARVRVVYGPSVTLREQIEEGAPLDVFLPASFDQVRHLQARRLTIDGPPRIFARTSVVLIASAEAVPAPVSFRSLKLNKDVTGRIAIANPATDALGVITAELLSNIDIDFLNHLRSRIVYGHHSGIIDLVSSGEADIGIVYRIDAVHAANVRILDEAPRGFHPPVEFGAAVVWTCRPFALPLAREFLDFMLDPAVQRALREHGFQPVSAGTVGTE</sequence>
<dbReference type="InterPro" id="IPR050682">
    <property type="entry name" value="ModA/WtpA"/>
</dbReference>
<keyword evidence="4" id="KW-0500">Molybdenum</keyword>
<dbReference type="AlphaFoldDB" id="A0A0K2GEJ2"/>
<feature type="binding site" evidence="4">
    <location>
        <position position="42"/>
    </location>
    <ligand>
        <name>molybdate</name>
        <dbReference type="ChEBI" id="CHEBI:36264"/>
    </ligand>
</feature>
<accession>A0A0K2GEJ2</accession>
<dbReference type="OrthoDB" id="9785015at2"/>
<evidence type="ECO:0000256" key="1">
    <source>
        <dbReference type="ARBA" id="ARBA00009175"/>
    </source>
</evidence>
<feature type="chain" id="PRO_5005476739" evidence="5">
    <location>
        <begin position="28"/>
        <end position="274"/>
    </location>
</feature>
<dbReference type="PANTHER" id="PTHR30632">
    <property type="entry name" value="MOLYBDATE-BINDING PERIPLASMIC PROTEIN"/>
    <property type="match status" value="1"/>
</dbReference>
<dbReference type="STRING" id="42253.NITMOv2_2975"/>
<dbReference type="NCBIfam" id="TIGR01256">
    <property type="entry name" value="modA"/>
    <property type="match status" value="1"/>
</dbReference>
<dbReference type="SUPFAM" id="SSF53850">
    <property type="entry name" value="Periplasmic binding protein-like II"/>
    <property type="match status" value="1"/>
</dbReference>
<comment type="similarity">
    <text evidence="1">Belongs to the bacterial solute-binding protein ModA family.</text>
</comment>
<dbReference type="PANTHER" id="PTHR30632:SF0">
    <property type="entry name" value="SULFATE-BINDING PROTEIN"/>
    <property type="match status" value="1"/>
</dbReference>
<dbReference type="PIRSF" id="PIRSF004846">
    <property type="entry name" value="ModA"/>
    <property type="match status" value="1"/>
</dbReference>
<keyword evidence="7" id="KW-1185">Reference proteome</keyword>
<protein>
    <submittedName>
        <fullName evidence="6">Molybdenum ABC transporter, periplasmic binding protein</fullName>
    </submittedName>
</protein>
<evidence type="ECO:0000313" key="7">
    <source>
        <dbReference type="Proteomes" id="UP000069205"/>
    </source>
</evidence>
<reference evidence="6 7" key="1">
    <citation type="journal article" date="2015" name="Proc. Natl. Acad. Sci. U.S.A.">
        <title>Expanded metabolic versatility of ubiquitous nitrite-oxidizing bacteria from the genus Nitrospira.</title>
        <authorList>
            <person name="Koch H."/>
            <person name="Lucker S."/>
            <person name="Albertsen M."/>
            <person name="Kitzinger K."/>
            <person name="Herbold C."/>
            <person name="Spieck E."/>
            <person name="Nielsen P.H."/>
            <person name="Wagner M."/>
            <person name="Daims H."/>
        </authorList>
    </citation>
    <scope>NUCLEOTIDE SEQUENCE [LARGE SCALE GENOMIC DNA]</scope>
    <source>
        <strain evidence="6 7">NSP M-1</strain>
    </source>
</reference>
<dbReference type="Proteomes" id="UP000069205">
    <property type="component" value="Chromosome"/>
</dbReference>
<dbReference type="PATRIC" id="fig|42253.5.peg.2939"/>
<dbReference type="KEGG" id="nmv:NITMOv2_2975"/>
<dbReference type="GO" id="GO:0046872">
    <property type="term" value="F:metal ion binding"/>
    <property type="evidence" value="ECO:0007669"/>
    <property type="project" value="UniProtKB-KW"/>
</dbReference>
<dbReference type="InterPro" id="IPR005950">
    <property type="entry name" value="ModA"/>
</dbReference>
<dbReference type="RefSeq" id="WP_053380401.1">
    <property type="nucleotide sequence ID" value="NZ_CP011801.1"/>
</dbReference>
<dbReference type="GO" id="GO:0030973">
    <property type="term" value="F:molybdate ion binding"/>
    <property type="evidence" value="ECO:0007669"/>
    <property type="project" value="TreeGrafter"/>
</dbReference>
<organism evidence="6 7">
    <name type="scientific">Nitrospira moscoviensis</name>
    <dbReference type="NCBI Taxonomy" id="42253"/>
    <lineage>
        <taxon>Bacteria</taxon>
        <taxon>Pseudomonadati</taxon>
        <taxon>Nitrospirota</taxon>
        <taxon>Nitrospiria</taxon>
        <taxon>Nitrospirales</taxon>
        <taxon>Nitrospiraceae</taxon>
        <taxon>Nitrospira</taxon>
    </lineage>
</organism>
<dbReference type="GO" id="GO:0015689">
    <property type="term" value="P:molybdate ion transport"/>
    <property type="evidence" value="ECO:0007669"/>
    <property type="project" value="InterPro"/>
</dbReference>
<evidence type="ECO:0000256" key="4">
    <source>
        <dbReference type="PIRSR" id="PIRSR004846-1"/>
    </source>
</evidence>
<gene>
    <name evidence="6" type="primary">modA</name>
    <name evidence="6" type="ORF">NITMOv2_2975</name>
</gene>
<feature type="signal peptide" evidence="5">
    <location>
        <begin position="1"/>
        <end position="27"/>
    </location>
</feature>
<dbReference type="EMBL" id="CP011801">
    <property type="protein sequence ID" value="ALA59380.1"/>
    <property type="molecule type" value="Genomic_DNA"/>
</dbReference>
<dbReference type="Pfam" id="PF13531">
    <property type="entry name" value="SBP_bac_11"/>
    <property type="match status" value="1"/>
</dbReference>
<evidence type="ECO:0000256" key="2">
    <source>
        <dbReference type="ARBA" id="ARBA00022723"/>
    </source>
</evidence>
<evidence type="ECO:0000313" key="6">
    <source>
        <dbReference type="EMBL" id="ALA59380.1"/>
    </source>
</evidence>
<keyword evidence="3 5" id="KW-0732">Signal</keyword>
<feature type="binding site" evidence="4">
    <location>
        <position position="70"/>
    </location>
    <ligand>
        <name>molybdate</name>
        <dbReference type="ChEBI" id="CHEBI:36264"/>
    </ligand>
</feature>